<dbReference type="Proteomes" id="UP000756132">
    <property type="component" value="Chromosome 6"/>
</dbReference>
<dbReference type="EMBL" id="CP090168">
    <property type="protein sequence ID" value="UJO19522.1"/>
    <property type="molecule type" value="Genomic_DNA"/>
</dbReference>
<evidence type="ECO:0000256" key="6">
    <source>
        <dbReference type="ARBA" id="ARBA00022692"/>
    </source>
</evidence>
<dbReference type="OrthoDB" id="5546453at2759"/>
<keyword evidence="6 11" id="KW-0812">Transmembrane</keyword>
<evidence type="ECO:0000256" key="5">
    <source>
        <dbReference type="ARBA" id="ARBA00022502"/>
    </source>
</evidence>
<keyword evidence="7 11" id="KW-0256">Endoplasmic reticulum</keyword>
<dbReference type="InterPro" id="IPR042322">
    <property type="entry name" value="Pbn1"/>
</dbReference>
<dbReference type="GO" id="GO:1990529">
    <property type="term" value="C:glycosylphosphatidylinositol-mannosyltransferase I complex"/>
    <property type="evidence" value="ECO:0007669"/>
    <property type="project" value="TreeGrafter"/>
</dbReference>
<gene>
    <name evidence="12" type="ORF">CLAFUR5_06657</name>
</gene>
<evidence type="ECO:0000313" key="12">
    <source>
        <dbReference type="EMBL" id="UJO19522.1"/>
    </source>
</evidence>
<dbReference type="PANTHER" id="PTHR28533:SF1">
    <property type="entry name" value="PROTEIN PBN1"/>
    <property type="match status" value="1"/>
</dbReference>
<dbReference type="GeneID" id="71986535"/>
<dbReference type="Pfam" id="PF08320">
    <property type="entry name" value="PIG-X"/>
    <property type="match status" value="1"/>
</dbReference>
<comment type="similarity">
    <text evidence="3 11">Belongs to the PIGX family.</text>
</comment>
<evidence type="ECO:0000256" key="10">
    <source>
        <dbReference type="ARBA" id="ARBA00023180"/>
    </source>
</evidence>
<dbReference type="PANTHER" id="PTHR28533">
    <property type="entry name" value="PROTEIN PBN1"/>
    <property type="match status" value="1"/>
</dbReference>
<sequence>MRQRITYLLPNGTGVDPADITVSDTELKYAQARDAAEERRITIGYDELPKEIQTILKDFHELHIRVASWQNYAAFSPAVSRVSPGLHAFFTPLKHKDDTVETSLCSTLHKLFDGQGGKVKCSNASNSFTKPPVLSERFASSSTYQFNHHPTDLLILNGRLQATLCSQLEASSPLHKVCKVLSSTLTAAYVDLDFDVISHALTLTILWPPSTALTGHHTKLGARKFSPTDRLEVGIISPELSPEPESLSMAGFLTVIGEDEKPKATMFSFPARHHPLPLDATYNVQFQNPTGLHPKLEITLPPSSLTPPKESASCALHAYWTLPSTLFIDKYQFTDSLSLASQNLKRLPSISGEQDLEAPDWVINTWGSASLFELAHPSPSLPPLSSDEPWTITIPTHLRYINATGLTTPSSHTHLSVPWPVVFWACPAEEGLKMGTNPFDRVNLGYDGLFGPKTMFYHLNPAPQTEKQFLVEKVMVPVLDPESASAQWVPMGTMAVVVVGFAWIVWALLRPVSKNVTVERKEK</sequence>
<evidence type="ECO:0000256" key="3">
    <source>
        <dbReference type="ARBA" id="ARBA00010345"/>
    </source>
</evidence>
<reference evidence="12" key="1">
    <citation type="submission" date="2021-12" db="EMBL/GenBank/DDBJ databases">
        <authorList>
            <person name="Zaccaron A."/>
            <person name="Stergiopoulos I."/>
        </authorList>
    </citation>
    <scope>NUCLEOTIDE SEQUENCE</scope>
    <source>
        <strain evidence="12">Race5_Kim</strain>
    </source>
</reference>
<dbReference type="GO" id="GO:0005789">
    <property type="term" value="C:endoplasmic reticulum membrane"/>
    <property type="evidence" value="ECO:0007669"/>
    <property type="project" value="UniProtKB-SubCell"/>
</dbReference>
<dbReference type="GO" id="GO:0006506">
    <property type="term" value="P:GPI anchor biosynthetic process"/>
    <property type="evidence" value="ECO:0007669"/>
    <property type="project" value="UniProtKB-KW"/>
</dbReference>
<comment type="pathway">
    <text evidence="2 11">Glycolipid biosynthesis; glycosylphosphatidylinositol-anchor biosynthesis.</text>
</comment>
<reference evidence="12" key="2">
    <citation type="journal article" date="2022" name="Microb. Genom.">
        <title>A chromosome-scale genome assembly of the tomato pathogen Cladosporium fulvum reveals a compartmentalized genome architecture and the presence of a dispensable chromosome.</title>
        <authorList>
            <person name="Zaccaron A.Z."/>
            <person name="Chen L.H."/>
            <person name="Samaras A."/>
            <person name="Stergiopoulos I."/>
        </authorList>
    </citation>
    <scope>NUCLEOTIDE SEQUENCE</scope>
    <source>
        <strain evidence="12">Race5_Kim</strain>
    </source>
</reference>
<keyword evidence="9 11" id="KW-0472">Membrane</keyword>
<evidence type="ECO:0000256" key="2">
    <source>
        <dbReference type="ARBA" id="ARBA00004687"/>
    </source>
</evidence>
<evidence type="ECO:0000256" key="1">
    <source>
        <dbReference type="ARBA" id="ARBA00004643"/>
    </source>
</evidence>
<keyword evidence="5 11" id="KW-0337">GPI-anchor biosynthesis</keyword>
<dbReference type="KEGG" id="ffu:CLAFUR5_06657"/>
<evidence type="ECO:0000256" key="4">
    <source>
        <dbReference type="ARBA" id="ARBA00020410"/>
    </source>
</evidence>
<evidence type="ECO:0000313" key="13">
    <source>
        <dbReference type="Proteomes" id="UP000756132"/>
    </source>
</evidence>
<feature type="transmembrane region" description="Helical" evidence="11">
    <location>
        <begin position="488"/>
        <end position="509"/>
    </location>
</feature>
<dbReference type="InterPro" id="IPR013233">
    <property type="entry name" value="PIG-X/PBN1"/>
</dbReference>
<dbReference type="SMART" id="SM00780">
    <property type="entry name" value="PIG-X"/>
    <property type="match status" value="1"/>
</dbReference>
<evidence type="ECO:0000256" key="11">
    <source>
        <dbReference type="RuleBase" id="RU366056"/>
    </source>
</evidence>
<evidence type="ECO:0000256" key="7">
    <source>
        <dbReference type="ARBA" id="ARBA00022824"/>
    </source>
</evidence>
<proteinExistence type="inferred from homology"/>
<dbReference type="AlphaFoldDB" id="A0A9Q8PBQ3"/>
<evidence type="ECO:0000256" key="9">
    <source>
        <dbReference type="ARBA" id="ARBA00023136"/>
    </source>
</evidence>
<evidence type="ECO:0000256" key="8">
    <source>
        <dbReference type="ARBA" id="ARBA00022989"/>
    </source>
</evidence>
<protein>
    <recommendedName>
        <fullName evidence="4 11">Protein PBN1</fullName>
    </recommendedName>
</protein>
<comment type="subcellular location">
    <subcellularLocation>
        <location evidence="11">Endoplasmic reticulum membrane</location>
        <topology evidence="11">Single-pass membrane protein</topology>
    </subcellularLocation>
    <subcellularLocation>
        <location evidence="1">Endoplasmic reticulum membrane</location>
        <topology evidence="1">Single-pass type III membrane protein</topology>
    </subcellularLocation>
</comment>
<keyword evidence="13" id="KW-1185">Reference proteome</keyword>
<organism evidence="12 13">
    <name type="scientific">Passalora fulva</name>
    <name type="common">Tomato leaf mold</name>
    <name type="synonym">Cladosporium fulvum</name>
    <dbReference type="NCBI Taxonomy" id="5499"/>
    <lineage>
        <taxon>Eukaryota</taxon>
        <taxon>Fungi</taxon>
        <taxon>Dikarya</taxon>
        <taxon>Ascomycota</taxon>
        <taxon>Pezizomycotina</taxon>
        <taxon>Dothideomycetes</taxon>
        <taxon>Dothideomycetidae</taxon>
        <taxon>Mycosphaerellales</taxon>
        <taxon>Mycosphaerellaceae</taxon>
        <taxon>Fulvia</taxon>
    </lineage>
</organism>
<dbReference type="RefSeq" id="XP_047763888.1">
    <property type="nucleotide sequence ID" value="XM_047905805.1"/>
</dbReference>
<dbReference type="GO" id="GO:0000030">
    <property type="term" value="F:mannosyltransferase activity"/>
    <property type="evidence" value="ECO:0007669"/>
    <property type="project" value="TreeGrafter"/>
</dbReference>
<keyword evidence="8 11" id="KW-1133">Transmembrane helix</keyword>
<keyword evidence="10" id="KW-0325">Glycoprotein</keyword>
<name>A0A9Q8PBQ3_PASFU</name>
<accession>A0A9Q8PBQ3</accession>
<comment type="function">
    <text evidence="11">Required for proper folding and/or the stability of a subset of proteins in the endoplasmic reticulum. Component of glycosylphosphatidylinositol-mannosyltransferase 1 which transfers the first of the 4 mannoses in the GPI-anchor precursors during GPI-anchor biosynthesis. Probably acts by stabilizing the mannosyltransferase GPI14.</text>
</comment>